<evidence type="ECO:0000313" key="2">
    <source>
        <dbReference type="EMBL" id="TNY34223.1"/>
    </source>
</evidence>
<evidence type="ECO:0000313" key="3">
    <source>
        <dbReference type="Proteomes" id="UP000314011"/>
    </source>
</evidence>
<gene>
    <name evidence="2" type="ORF">FHY64_13490</name>
</gene>
<sequence length="208" mass="20984">MLTAGRAALLAVAAALSGCGTDLGAPLARLQPGGNAPSTSLALRDGAVTVRGPDSYCVDRTASRPADGFAIIASCARISGEGSPPALDALVTVQVGTLGSAMVDGSEAAVAAYVRTPEGQALLADGQAVSVSDVMQQPGLVLVAFRGTTGTTDPLSPPAWRAFFDIGGRLVTLGVRPYPDVPLTGDAERRLAEQAVSAIRASNRGQRS</sequence>
<keyword evidence="3" id="KW-1185">Reference proteome</keyword>
<accession>A0A5C5GHP6</accession>
<organism evidence="2 3">
    <name type="scientific">Pelagovum pacificum</name>
    <dbReference type="NCBI Taxonomy" id="2588711"/>
    <lineage>
        <taxon>Bacteria</taxon>
        <taxon>Pseudomonadati</taxon>
        <taxon>Pseudomonadota</taxon>
        <taxon>Alphaproteobacteria</taxon>
        <taxon>Rhodobacterales</taxon>
        <taxon>Paracoccaceae</taxon>
        <taxon>Pelagovum</taxon>
    </lineage>
</organism>
<evidence type="ECO:0000256" key="1">
    <source>
        <dbReference type="SAM" id="SignalP"/>
    </source>
</evidence>
<feature type="signal peptide" evidence="1">
    <location>
        <begin position="1"/>
        <end position="24"/>
    </location>
</feature>
<dbReference type="EMBL" id="VFFF01000001">
    <property type="protein sequence ID" value="TNY34223.1"/>
    <property type="molecule type" value="Genomic_DNA"/>
</dbReference>
<reference evidence="2 3" key="1">
    <citation type="submission" date="2019-06" db="EMBL/GenBank/DDBJ databases">
        <title>Genome of new Rhodobacteraceae sp. SM1903.</title>
        <authorList>
            <person name="Ren X."/>
        </authorList>
    </citation>
    <scope>NUCLEOTIDE SEQUENCE [LARGE SCALE GENOMIC DNA]</scope>
    <source>
        <strain evidence="2 3">SM1903</strain>
    </source>
</reference>
<dbReference type="PROSITE" id="PS51257">
    <property type="entry name" value="PROKAR_LIPOPROTEIN"/>
    <property type="match status" value="1"/>
</dbReference>
<dbReference type="RefSeq" id="WP_140195379.1">
    <property type="nucleotide sequence ID" value="NZ_CP065915.1"/>
</dbReference>
<dbReference type="Proteomes" id="UP000314011">
    <property type="component" value="Unassembled WGS sequence"/>
</dbReference>
<evidence type="ECO:0008006" key="4">
    <source>
        <dbReference type="Google" id="ProtNLM"/>
    </source>
</evidence>
<proteinExistence type="predicted"/>
<name>A0A5C5GHP6_9RHOB</name>
<dbReference type="OrthoDB" id="7877343at2"/>
<keyword evidence="1" id="KW-0732">Signal</keyword>
<dbReference type="AlphaFoldDB" id="A0A5C5GHP6"/>
<protein>
    <recommendedName>
        <fullName evidence="4">Dihydroxy-acid dehydratase</fullName>
    </recommendedName>
</protein>
<comment type="caution">
    <text evidence="2">The sequence shown here is derived from an EMBL/GenBank/DDBJ whole genome shotgun (WGS) entry which is preliminary data.</text>
</comment>
<feature type="chain" id="PRO_5022738613" description="Dihydroxy-acid dehydratase" evidence="1">
    <location>
        <begin position="25"/>
        <end position="208"/>
    </location>
</feature>